<keyword evidence="2" id="KW-1133">Transmembrane helix</keyword>
<protein>
    <submittedName>
        <fullName evidence="4">Alpha/Beta hydrolase protein</fullName>
    </submittedName>
</protein>
<feature type="compositionally biased region" description="Polar residues" evidence="1">
    <location>
        <begin position="1"/>
        <end position="10"/>
    </location>
</feature>
<sequence>MPSATLVSQKARQKTRPIHEPAVEFAHQSERLGLYTHKQEDDQTGSTHAVEARFVTGRDPVIETANGGRLPAVPVDEAVKLNRLRDHLDKHGAPKANRINDCTQKNGTKNGTNHGKQPSGSASESLHSKQSSEPDAPLRQAVPVSKTHPLFPPLPMYGPPSLMRDIQCLGFRISSAILSFCFLYVIFLGAIFTSTPLLVKSVWRRMTFRDPNMYRPFYHEEKKRKQARKEAERSWKQKLHKGKAQDERNPDREDLPGQNSEYVPTEGGPDTFPCDVGYYARRVGLDCETFQVQTEDGFILELWHLYNPREYRPADSPTRAPNSPDLFRSEGPDGSQFPFGKRRYPVLMIHGLLQSAGAYTCNDEESLAFYLAKSGYDVWLGNNRCGFTPRHSLLSYGDPRMWAWNIRQFGVMDLPALVSRVLHETGFPKLGLVAHSQGTTETFVALAKDQRPELGDKISVFCALAPAVYAGPLIGKIYFKFMQVISPAMFRIIFGIHSFIPLMMFMHSILPGRVYGALGYRIFSFMFDWSDDRWEKDLRPRMFQWSPVYVSSESMRWWLGRECFSRQKCILATREEKEAEEKEDMQAENEALRTYYNHDSAFKRHDKEQSNRGGKDSESVRPTSRRAHPSRNYSTFSPAPGHSPSPSPTRNSASERSRYAWYGPSAPPFAFWVAGNDDLVDGRRLLRRFERGREPYVDVVHSKIIEGYEHLDVIWAMDMLDKVGREVKEVIWRTAPSECREACRVPNGCEEVDFWVGREERRQSGGEANEGGEMNGRVAGVDVAVTTGEWADEMRRASEERKTTA</sequence>
<evidence type="ECO:0000256" key="2">
    <source>
        <dbReference type="SAM" id="Phobius"/>
    </source>
</evidence>
<dbReference type="SUPFAM" id="SSF53474">
    <property type="entry name" value="alpha/beta-Hydrolases"/>
    <property type="match status" value="1"/>
</dbReference>
<dbReference type="GO" id="GO:0016787">
    <property type="term" value="F:hydrolase activity"/>
    <property type="evidence" value="ECO:0007669"/>
    <property type="project" value="UniProtKB-KW"/>
</dbReference>
<keyword evidence="4" id="KW-0378">Hydrolase</keyword>
<dbReference type="Proteomes" id="UP001367316">
    <property type="component" value="Unassembled WGS sequence"/>
</dbReference>
<feature type="region of interest" description="Disordered" evidence="1">
    <location>
        <begin position="219"/>
        <end position="269"/>
    </location>
</feature>
<feature type="transmembrane region" description="Helical" evidence="2">
    <location>
        <begin position="176"/>
        <end position="199"/>
    </location>
</feature>
<feature type="region of interest" description="Disordered" evidence="1">
    <location>
        <begin position="313"/>
        <end position="333"/>
    </location>
</feature>
<evidence type="ECO:0000256" key="1">
    <source>
        <dbReference type="SAM" id="MobiDB-lite"/>
    </source>
</evidence>
<reference evidence="4 5" key="1">
    <citation type="submission" date="2024-04" db="EMBL/GenBank/DDBJ databases">
        <title>Phyllosticta paracitricarpa is synonymous to the EU quarantine fungus P. citricarpa based on phylogenomic analyses.</title>
        <authorList>
            <consortium name="Lawrence Berkeley National Laboratory"/>
            <person name="Van ingen-buijs V.A."/>
            <person name="Van westerhoven A.C."/>
            <person name="Haridas S."/>
            <person name="Skiadas P."/>
            <person name="Martin F."/>
            <person name="Groenewald J.Z."/>
            <person name="Crous P.W."/>
            <person name="Seidl M.F."/>
        </authorList>
    </citation>
    <scope>NUCLEOTIDE SEQUENCE [LARGE SCALE GENOMIC DNA]</scope>
    <source>
        <strain evidence="4 5">CBS 141358</strain>
    </source>
</reference>
<feature type="compositionally biased region" description="Basic and acidic residues" evidence="1">
    <location>
        <begin position="219"/>
        <end position="235"/>
    </location>
</feature>
<organism evidence="4 5">
    <name type="scientific">Phyllosticta paracitricarpa</name>
    <dbReference type="NCBI Taxonomy" id="2016321"/>
    <lineage>
        <taxon>Eukaryota</taxon>
        <taxon>Fungi</taxon>
        <taxon>Dikarya</taxon>
        <taxon>Ascomycota</taxon>
        <taxon>Pezizomycotina</taxon>
        <taxon>Dothideomycetes</taxon>
        <taxon>Dothideomycetes incertae sedis</taxon>
        <taxon>Botryosphaeriales</taxon>
        <taxon>Phyllostictaceae</taxon>
        <taxon>Phyllosticta</taxon>
    </lineage>
</organism>
<dbReference type="PANTHER" id="PTHR11005">
    <property type="entry name" value="LYSOSOMAL ACID LIPASE-RELATED"/>
    <property type="match status" value="1"/>
</dbReference>
<feature type="compositionally biased region" description="Basic and acidic residues" evidence="1">
    <location>
        <begin position="243"/>
        <end position="255"/>
    </location>
</feature>
<keyword evidence="2" id="KW-0812">Transmembrane</keyword>
<proteinExistence type="predicted"/>
<evidence type="ECO:0000313" key="4">
    <source>
        <dbReference type="EMBL" id="KAK7613412.1"/>
    </source>
</evidence>
<feature type="compositionally biased region" description="Polar residues" evidence="1">
    <location>
        <begin position="100"/>
        <end position="125"/>
    </location>
</feature>
<accession>A0ABR1NE09</accession>
<dbReference type="EMBL" id="JBBPBF010000007">
    <property type="protein sequence ID" value="KAK7613412.1"/>
    <property type="molecule type" value="Genomic_DNA"/>
</dbReference>
<feature type="region of interest" description="Disordered" evidence="1">
    <location>
        <begin position="1"/>
        <end position="20"/>
    </location>
</feature>
<feature type="transmembrane region" description="Helical" evidence="2">
    <location>
        <begin position="485"/>
        <end position="505"/>
    </location>
</feature>
<feature type="region of interest" description="Disordered" evidence="1">
    <location>
        <begin position="87"/>
        <end position="137"/>
    </location>
</feature>
<gene>
    <name evidence="4" type="ORF">JOL62DRAFT_568123</name>
</gene>
<evidence type="ECO:0000259" key="3">
    <source>
        <dbReference type="Pfam" id="PF04083"/>
    </source>
</evidence>
<feature type="region of interest" description="Disordered" evidence="1">
    <location>
        <begin position="26"/>
        <end position="47"/>
    </location>
</feature>
<dbReference type="InterPro" id="IPR006693">
    <property type="entry name" value="AB_hydrolase_lipase"/>
</dbReference>
<feature type="domain" description="Partial AB-hydrolase lipase" evidence="3">
    <location>
        <begin position="277"/>
        <end position="362"/>
    </location>
</feature>
<dbReference type="InterPro" id="IPR029058">
    <property type="entry name" value="AB_hydrolase_fold"/>
</dbReference>
<keyword evidence="2" id="KW-0472">Membrane</keyword>
<feature type="region of interest" description="Disordered" evidence="1">
    <location>
        <begin position="603"/>
        <end position="653"/>
    </location>
</feature>
<keyword evidence="5" id="KW-1185">Reference proteome</keyword>
<feature type="compositionally biased region" description="Basic and acidic residues" evidence="1">
    <location>
        <begin position="603"/>
        <end position="619"/>
    </location>
</feature>
<evidence type="ECO:0000313" key="5">
    <source>
        <dbReference type="Proteomes" id="UP001367316"/>
    </source>
</evidence>
<name>A0ABR1NE09_9PEZI</name>
<dbReference type="Gene3D" id="3.40.50.1820">
    <property type="entry name" value="alpha/beta hydrolase"/>
    <property type="match status" value="1"/>
</dbReference>
<comment type="caution">
    <text evidence="4">The sequence shown here is derived from an EMBL/GenBank/DDBJ whole genome shotgun (WGS) entry which is preliminary data.</text>
</comment>
<dbReference type="Pfam" id="PF04083">
    <property type="entry name" value="Abhydro_lipase"/>
    <property type="match status" value="1"/>
</dbReference>